<dbReference type="AlphaFoldDB" id="A0AAD9IHN9"/>
<organism evidence="8 9">
    <name type="scientific">Prototheca wickerhamii</name>
    <dbReference type="NCBI Taxonomy" id="3111"/>
    <lineage>
        <taxon>Eukaryota</taxon>
        <taxon>Viridiplantae</taxon>
        <taxon>Chlorophyta</taxon>
        <taxon>core chlorophytes</taxon>
        <taxon>Trebouxiophyceae</taxon>
        <taxon>Chlorellales</taxon>
        <taxon>Chlorellaceae</taxon>
        <taxon>Prototheca</taxon>
    </lineage>
</organism>
<sequence>MNDDRHIFVVVRGRNRIKLGRSYCPVQPLIGCPYGATFGLGPDGRSLQQIPHTVPADWLETATEVTKDNSMLVDGGDAHQKLTSEEIAELRHKLRDGEAIVDALTQHSATFASKTEFAQAKYKKKKAKKVRGARHRAPRDGGRHRAGLLPAASRRGSGTSAWTRSPCSSPWPTSAPGARVLAVDACGGLVLGAAAERLGGHGAVQGAFFGARAPSREALSQFDCPRVAEVVREHAVEDVLAAARRGAAVEGADTAPPLSGFSCCIVAAPSLDPSSVLATILPLLRPSAAFAVYSPWQQPLAEAMHELRTAHRAVNLSLQESWWRAAQVLPGRTHPTMQMNHGGGYVLSGVTVAPP</sequence>
<accession>A0AAD9IHN9</accession>
<evidence type="ECO:0000256" key="2">
    <source>
        <dbReference type="ARBA" id="ARBA00008320"/>
    </source>
</evidence>
<evidence type="ECO:0000313" key="8">
    <source>
        <dbReference type="EMBL" id="KAK2077334.1"/>
    </source>
</evidence>
<comment type="similarity">
    <text evidence="2">Belongs to the TRM6/GCD10 family.</text>
</comment>
<dbReference type="Proteomes" id="UP001255856">
    <property type="component" value="Unassembled WGS sequence"/>
</dbReference>
<gene>
    <name evidence="8" type="ORF">QBZ16_004968</name>
</gene>
<dbReference type="EMBL" id="JASFZW010000007">
    <property type="protein sequence ID" value="KAK2077334.1"/>
    <property type="molecule type" value="Genomic_DNA"/>
</dbReference>
<feature type="region of interest" description="Disordered" evidence="7">
    <location>
        <begin position="123"/>
        <end position="170"/>
    </location>
</feature>
<dbReference type="PANTHER" id="PTHR12945">
    <property type="entry name" value="TRANSLATION INITIATION FACTOR EIF3-RELATED"/>
    <property type="match status" value="1"/>
</dbReference>
<evidence type="ECO:0000256" key="7">
    <source>
        <dbReference type="SAM" id="MobiDB-lite"/>
    </source>
</evidence>
<keyword evidence="4" id="KW-0819">tRNA processing</keyword>
<dbReference type="InterPro" id="IPR017423">
    <property type="entry name" value="TRM6"/>
</dbReference>
<evidence type="ECO:0000256" key="1">
    <source>
        <dbReference type="ARBA" id="ARBA00004123"/>
    </source>
</evidence>
<name>A0AAD9IHN9_PROWI</name>
<reference evidence="8" key="1">
    <citation type="submission" date="2021-01" db="EMBL/GenBank/DDBJ databases">
        <authorList>
            <person name="Eckstrom K.M.E."/>
        </authorList>
    </citation>
    <scope>NUCLEOTIDE SEQUENCE</scope>
    <source>
        <strain evidence="8">UVCC 0001</strain>
    </source>
</reference>
<protein>
    <recommendedName>
        <fullName evidence="3">tRNA (adenine(58)-N(1))-methyltransferase non-catalytic subunit TRM6</fullName>
    </recommendedName>
    <alternativeName>
        <fullName evidence="6">tRNA(m1A58)-methyltransferase subunit TRM6</fullName>
    </alternativeName>
</protein>
<dbReference type="GO" id="GO:0031515">
    <property type="term" value="C:tRNA (m1A) methyltransferase complex"/>
    <property type="evidence" value="ECO:0007669"/>
    <property type="project" value="InterPro"/>
</dbReference>
<comment type="subcellular location">
    <subcellularLocation>
        <location evidence="1">Nucleus</location>
    </subcellularLocation>
</comment>
<evidence type="ECO:0000256" key="4">
    <source>
        <dbReference type="ARBA" id="ARBA00022694"/>
    </source>
</evidence>
<feature type="compositionally biased region" description="Basic residues" evidence="7">
    <location>
        <begin position="123"/>
        <end position="137"/>
    </location>
</feature>
<evidence type="ECO:0000256" key="3">
    <source>
        <dbReference type="ARBA" id="ARBA00021704"/>
    </source>
</evidence>
<feature type="compositionally biased region" description="Polar residues" evidence="7">
    <location>
        <begin position="156"/>
        <end position="170"/>
    </location>
</feature>
<dbReference type="GO" id="GO:0030488">
    <property type="term" value="P:tRNA methylation"/>
    <property type="evidence" value="ECO:0007669"/>
    <property type="project" value="InterPro"/>
</dbReference>
<comment type="caution">
    <text evidence="8">The sequence shown here is derived from an EMBL/GenBank/DDBJ whole genome shotgun (WGS) entry which is preliminary data.</text>
</comment>
<evidence type="ECO:0000256" key="6">
    <source>
        <dbReference type="ARBA" id="ARBA00032319"/>
    </source>
</evidence>
<keyword evidence="5" id="KW-0539">Nucleus</keyword>
<evidence type="ECO:0000313" key="9">
    <source>
        <dbReference type="Proteomes" id="UP001255856"/>
    </source>
</evidence>
<dbReference type="Pfam" id="PF04189">
    <property type="entry name" value="Gcd10p"/>
    <property type="match status" value="1"/>
</dbReference>
<dbReference type="PANTHER" id="PTHR12945:SF0">
    <property type="entry name" value="TRNA (ADENINE(58)-N(1))-METHYLTRANSFERASE NON-CATALYTIC SUBUNIT TRM6"/>
    <property type="match status" value="1"/>
</dbReference>
<dbReference type="GO" id="GO:0005634">
    <property type="term" value="C:nucleus"/>
    <property type="evidence" value="ECO:0007669"/>
    <property type="project" value="UniProtKB-SubCell"/>
</dbReference>
<evidence type="ECO:0000256" key="5">
    <source>
        <dbReference type="ARBA" id="ARBA00023242"/>
    </source>
</evidence>
<proteinExistence type="inferred from homology"/>
<keyword evidence="9" id="KW-1185">Reference proteome</keyword>